<evidence type="ECO:0000256" key="2">
    <source>
        <dbReference type="ARBA" id="ARBA00022448"/>
    </source>
</evidence>
<feature type="transmembrane region" description="Helical" evidence="8">
    <location>
        <begin position="447"/>
        <end position="466"/>
    </location>
</feature>
<dbReference type="Proteomes" id="UP000712600">
    <property type="component" value="Unassembled WGS sequence"/>
</dbReference>
<keyword evidence="5" id="KW-0067">ATP-binding</keyword>
<evidence type="ECO:0000259" key="9">
    <source>
        <dbReference type="PROSITE" id="PS50929"/>
    </source>
</evidence>
<dbReference type="Pfam" id="PF00664">
    <property type="entry name" value="ABC_membrane"/>
    <property type="match status" value="1"/>
</dbReference>
<dbReference type="GO" id="GO:0140359">
    <property type="term" value="F:ABC-type transporter activity"/>
    <property type="evidence" value="ECO:0007669"/>
    <property type="project" value="InterPro"/>
</dbReference>
<comment type="caution">
    <text evidence="10">The sequence shown here is derived from an EMBL/GenBank/DDBJ whole genome shotgun (WGS) entry which is preliminary data.</text>
</comment>
<evidence type="ECO:0000256" key="8">
    <source>
        <dbReference type="SAM" id="Phobius"/>
    </source>
</evidence>
<evidence type="ECO:0000256" key="6">
    <source>
        <dbReference type="ARBA" id="ARBA00022989"/>
    </source>
</evidence>
<dbReference type="InterPro" id="IPR011527">
    <property type="entry name" value="ABC1_TM_dom"/>
</dbReference>
<evidence type="ECO:0000256" key="4">
    <source>
        <dbReference type="ARBA" id="ARBA00022741"/>
    </source>
</evidence>
<dbReference type="CDD" id="cd18579">
    <property type="entry name" value="ABC_6TM_ABCC_D1"/>
    <property type="match status" value="1"/>
</dbReference>
<dbReference type="InterPro" id="IPR036640">
    <property type="entry name" value="ABC1_TM_sf"/>
</dbReference>
<feature type="transmembrane region" description="Helical" evidence="8">
    <location>
        <begin position="346"/>
        <end position="363"/>
    </location>
</feature>
<protein>
    <recommendedName>
        <fullName evidence="9">ABC transmembrane type-1 domain-containing protein</fullName>
    </recommendedName>
</protein>
<keyword evidence="6 8" id="KW-1133">Transmembrane helix</keyword>
<sequence length="570" mass="64253">MEFLSSLKDNGLLTTYSSRSFLLDPLLLRWVSGVLHMVLLLVLFCSWVRNKSRGDNWFGVVRESPKDKRGFRFNSVLFCSLALSLLNLVLMSLSCFYWYESGWSDNDQLVSLVGFLLATVSWGTLSICLHRCSKTKPPLLLGLWLVLYLVVSCYSLVVDIVMYKKDKTLHVLLPVYDIVSFSAALFLSYVAFLKKARGSINKVLKEPVLNGDSSVGAGSVELNKSDDATPYTRAGILSLLTFSWMSPLIETGNNKALDLKDVPELHDSDSVVKLAPNFRSILDSSSDGGGVTTFKLLKALFFSSHWEILVTALFAFIYTIASYVGPALIDTFVQYLNGRRQYNNEGYVLVITFFVAKLLECLPKRHWYFRLQKIGIRMRSCLVTMIYEKGLTLSCQSKKGRTSGEIINFMTVDAERVGSFCWYIHDSWLLLLQIGLAMWLLYMSLGLASIAALVATILVMLVNIPFGKMQERFQEKLMEAKDSRMKSTSEILRNMRILKLQGWEMKFLSKVFDLRTCEEGWLKKYVYNSAVISFVFWGAPTLVSVSTFGACVLLGVPLKSGKILSGHCNL</sequence>
<evidence type="ECO:0000256" key="7">
    <source>
        <dbReference type="ARBA" id="ARBA00023136"/>
    </source>
</evidence>
<comment type="subcellular location">
    <subcellularLocation>
        <location evidence="1">Membrane</location>
        <topology evidence="1">Multi-pass membrane protein</topology>
    </subcellularLocation>
</comment>
<dbReference type="PANTHER" id="PTHR24223">
    <property type="entry name" value="ATP-BINDING CASSETTE SUB-FAMILY C"/>
    <property type="match status" value="1"/>
</dbReference>
<dbReference type="SUPFAM" id="SSF90123">
    <property type="entry name" value="ABC transporter transmembrane region"/>
    <property type="match status" value="1"/>
</dbReference>
<feature type="transmembrane region" description="Helical" evidence="8">
    <location>
        <begin position="111"/>
        <end position="129"/>
    </location>
</feature>
<feature type="transmembrane region" description="Helical" evidence="8">
    <location>
        <begin position="169"/>
        <end position="192"/>
    </location>
</feature>
<feature type="domain" description="ABC transmembrane type-1" evidence="9">
    <location>
        <begin position="309"/>
        <end position="554"/>
    </location>
</feature>
<evidence type="ECO:0000256" key="5">
    <source>
        <dbReference type="ARBA" id="ARBA00022840"/>
    </source>
</evidence>
<evidence type="ECO:0000256" key="1">
    <source>
        <dbReference type="ARBA" id="ARBA00004141"/>
    </source>
</evidence>
<dbReference type="GO" id="GO:0016020">
    <property type="term" value="C:membrane"/>
    <property type="evidence" value="ECO:0007669"/>
    <property type="project" value="UniProtKB-SubCell"/>
</dbReference>
<feature type="transmembrane region" description="Helical" evidence="8">
    <location>
        <begin position="306"/>
        <end position="326"/>
    </location>
</feature>
<dbReference type="InterPro" id="IPR050173">
    <property type="entry name" value="ABC_transporter_C-like"/>
</dbReference>
<dbReference type="AlphaFoldDB" id="A0A8S9SR94"/>
<proteinExistence type="predicted"/>
<accession>A0A8S9SR94</accession>
<keyword evidence="3 8" id="KW-0812">Transmembrane</keyword>
<feature type="transmembrane region" description="Helical" evidence="8">
    <location>
        <begin position="76"/>
        <end position="99"/>
    </location>
</feature>
<name>A0A8S9SR94_BRACR</name>
<keyword evidence="2" id="KW-0813">Transport</keyword>
<organism evidence="10 11">
    <name type="scientific">Brassica cretica</name>
    <name type="common">Mustard</name>
    <dbReference type="NCBI Taxonomy" id="69181"/>
    <lineage>
        <taxon>Eukaryota</taxon>
        <taxon>Viridiplantae</taxon>
        <taxon>Streptophyta</taxon>
        <taxon>Embryophyta</taxon>
        <taxon>Tracheophyta</taxon>
        <taxon>Spermatophyta</taxon>
        <taxon>Magnoliopsida</taxon>
        <taxon>eudicotyledons</taxon>
        <taxon>Gunneridae</taxon>
        <taxon>Pentapetalae</taxon>
        <taxon>rosids</taxon>
        <taxon>malvids</taxon>
        <taxon>Brassicales</taxon>
        <taxon>Brassicaceae</taxon>
        <taxon>Brassiceae</taxon>
        <taxon>Brassica</taxon>
    </lineage>
</organism>
<keyword evidence="4" id="KW-0547">Nucleotide-binding</keyword>
<feature type="transmembrane region" description="Helical" evidence="8">
    <location>
        <begin position="420"/>
        <end position="441"/>
    </location>
</feature>
<keyword evidence="7 8" id="KW-0472">Membrane</keyword>
<feature type="transmembrane region" description="Helical" evidence="8">
    <location>
        <begin position="141"/>
        <end position="163"/>
    </location>
</feature>
<dbReference type="GO" id="GO:0005524">
    <property type="term" value="F:ATP binding"/>
    <property type="evidence" value="ECO:0007669"/>
    <property type="project" value="UniProtKB-KW"/>
</dbReference>
<dbReference type="EMBL" id="QGKX02000004">
    <property type="protein sequence ID" value="KAF3604261.1"/>
    <property type="molecule type" value="Genomic_DNA"/>
</dbReference>
<dbReference type="PROSITE" id="PS50929">
    <property type="entry name" value="ABC_TM1F"/>
    <property type="match status" value="1"/>
</dbReference>
<feature type="transmembrane region" description="Helical" evidence="8">
    <location>
        <begin position="531"/>
        <end position="556"/>
    </location>
</feature>
<evidence type="ECO:0000256" key="3">
    <source>
        <dbReference type="ARBA" id="ARBA00022692"/>
    </source>
</evidence>
<dbReference type="Gene3D" id="1.20.1560.10">
    <property type="entry name" value="ABC transporter type 1, transmembrane domain"/>
    <property type="match status" value="1"/>
</dbReference>
<dbReference type="InterPro" id="IPR044746">
    <property type="entry name" value="ABCC_6TM_D1"/>
</dbReference>
<dbReference type="PANTHER" id="PTHR24223:SF407">
    <property type="entry name" value="ABC-TYPE XENOBIOTIC TRANSPORTER"/>
    <property type="match status" value="1"/>
</dbReference>
<evidence type="ECO:0000313" key="11">
    <source>
        <dbReference type="Proteomes" id="UP000712600"/>
    </source>
</evidence>
<reference evidence="10" key="1">
    <citation type="submission" date="2019-12" db="EMBL/GenBank/DDBJ databases">
        <title>Genome sequencing and annotation of Brassica cretica.</title>
        <authorList>
            <person name="Studholme D.J."/>
            <person name="Sarris P."/>
        </authorList>
    </citation>
    <scope>NUCLEOTIDE SEQUENCE</scope>
    <source>
        <strain evidence="10">PFS-109/04</strain>
        <tissue evidence="10">Leaf</tissue>
    </source>
</reference>
<dbReference type="FunFam" id="1.20.1560.10:FF:000003">
    <property type="entry name" value="ABC transporter C family member 10"/>
    <property type="match status" value="1"/>
</dbReference>
<evidence type="ECO:0000313" key="10">
    <source>
        <dbReference type="EMBL" id="KAF3604261.1"/>
    </source>
</evidence>
<feature type="transmembrane region" description="Helical" evidence="8">
    <location>
        <begin position="27"/>
        <end position="48"/>
    </location>
</feature>
<gene>
    <name evidence="10" type="ORF">F2Q69_00038570</name>
</gene>